<evidence type="ECO:0000256" key="1">
    <source>
        <dbReference type="SAM" id="MobiDB-lite"/>
    </source>
</evidence>
<name>A0A0B1P3V5_UNCNE</name>
<feature type="compositionally biased region" description="Basic and acidic residues" evidence="1">
    <location>
        <begin position="370"/>
        <end position="384"/>
    </location>
</feature>
<dbReference type="EMBL" id="JNVN01002393">
    <property type="protein sequence ID" value="KHJ32030.1"/>
    <property type="molecule type" value="Genomic_DNA"/>
</dbReference>
<dbReference type="Proteomes" id="UP000030854">
    <property type="component" value="Unassembled WGS sequence"/>
</dbReference>
<evidence type="ECO:0000313" key="2">
    <source>
        <dbReference type="EMBL" id="KHJ32030.1"/>
    </source>
</evidence>
<protein>
    <recommendedName>
        <fullName evidence="4">CCHC-type domain-containing protein</fullName>
    </recommendedName>
</protein>
<feature type="region of interest" description="Disordered" evidence="1">
    <location>
        <begin position="286"/>
        <end position="309"/>
    </location>
</feature>
<dbReference type="AlphaFoldDB" id="A0A0B1P3V5"/>
<feature type="region of interest" description="Disordered" evidence="1">
    <location>
        <begin position="370"/>
        <end position="406"/>
    </location>
</feature>
<reference evidence="2 3" key="1">
    <citation type="journal article" date="2014" name="BMC Genomics">
        <title>Adaptive genomic structural variation in the grape powdery mildew pathogen, Erysiphe necator.</title>
        <authorList>
            <person name="Jones L."/>
            <person name="Riaz S."/>
            <person name="Morales-Cruz A."/>
            <person name="Amrine K.C."/>
            <person name="McGuire B."/>
            <person name="Gubler W.D."/>
            <person name="Walker M.A."/>
            <person name="Cantu D."/>
        </authorList>
    </citation>
    <scope>NUCLEOTIDE SEQUENCE [LARGE SCALE GENOMIC DNA]</scope>
    <source>
        <strain evidence="3">c</strain>
    </source>
</reference>
<dbReference type="HOGENOM" id="CLU_038480_0_0_1"/>
<feature type="region of interest" description="Disordered" evidence="1">
    <location>
        <begin position="26"/>
        <end position="46"/>
    </location>
</feature>
<accession>A0A0B1P3V5</accession>
<evidence type="ECO:0000313" key="3">
    <source>
        <dbReference type="Proteomes" id="UP000030854"/>
    </source>
</evidence>
<evidence type="ECO:0008006" key="4">
    <source>
        <dbReference type="Google" id="ProtNLM"/>
    </source>
</evidence>
<proteinExistence type="predicted"/>
<organism evidence="2 3">
    <name type="scientific">Uncinula necator</name>
    <name type="common">Grape powdery mildew</name>
    <dbReference type="NCBI Taxonomy" id="52586"/>
    <lineage>
        <taxon>Eukaryota</taxon>
        <taxon>Fungi</taxon>
        <taxon>Dikarya</taxon>
        <taxon>Ascomycota</taxon>
        <taxon>Pezizomycotina</taxon>
        <taxon>Leotiomycetes</taxon>
        <taxon>Erysiphales</taxon>
        <taxon>Erysiphaceae</taxon>
        <taxon>Erysiphe</taxon>
    </lineage>
</organism>
<gene>
    <name evidence="2" type="ORF">EV44_g3708</name>
</gene>
<keyword evidence="3" id="KW-1185">Reference proteome</keyword>
<sequence length="406" mass="47414">MIKSRLFKLKKINYVQKLNLNVKPAKSIDSSDTRPRRTRSDPDKFSASQLNTEKRQLAYESWKIHIQQILLIDRNCFPGPFYRISYVTGQLSGKAWEAVEDGVQIMNFQPSEPDKWPWKFISDLWQVLDKCYILLDTSQTAKNALDTLFQDKRAYGDFKVDFDHFADRIKYENRTKVDLLRKRLNRKISNVIDNQVNLPGPDDFLGWSDMVVSIARNLQQQEHIFKLQTPQTATRQNEPITSQPLYDIEPSDIGDPMDLSRVKISDAERKYRMDNGLCIACGENGHSARDHHRKNNPIPMPKRPSTHPLNRNFPTPVKSHTQYPHPTPMPAYYYPPMQFYNLQFPQPFPPPAPYSYSPHHLKNTAPTRLRAIDDDHESEKDKQPEILNTYRSPYDQFEELKDQPLA</sequence>
<feature type="compositionally biased region" description="Basic and acidic residues" evidence="1">
    <location>
        <begin position="29"/>
        <end position="44"/>
    </location>
</feature>
<comment type="caution">
    <text evidence="2">The sequence shown here is derived from an EMBL/GenBank/DDBJ whole genome shotgun (WGS) entry which is preliminary data.</text>
</comment>